<feature type="signal peptide" evidence="1">
    <location>
        <begin position="1"/>
        <end position="26"/>
    </location>
</feature>
<evidence type="ECO:0000313" key="3">
    <source>
        <dbReference type="Proteomes" id="UP000619293"/>
    </source>
</evidence>
<name>A0A8J3KCF4_9ACTN</name>
<keyword evidence="1" id="KW-0732">Signal</keyword>
<accession>A0A8J3KCF4</accession>
<dbReference type="EMBL" id="BONG01000062">
    <property type="protein sequence ID" value="GIF93409.1"/>
    <property type="molecule type" value="Genomic_DNA"/>
</dbReference>
<comment type="caution">
    <text evidence="2">The sequence shown here is derived from an EMBL/GenBank/DDBJ whole genome shotgun (WGS) entry which is preliminary data.</text>
</comment>
<dbReference type="Proteomes" id="UP000619293">
    <property type="component" value="Unassembled WGS sequence"/>
</dbReference>
<dbReference type="PROSITE" id="PS51257">
    <property type="entry name" value="PROKAR_LIPOPROTEIN"/>
    <property type="match status" value="1"/>
</dbReference>
<reference evidence="2 3" key="1">
    <citation type="submission" date="2021-01" db="EMBL/GenBank/DDBJ databases">
        <title>Whole genome shotgun sequence of Catellatospora chokoriensis NBRC 107358.</title>
        <authorList>
            <person name="Komaki H."/>
            <person name="Tamura T."/>
        </authorList>
    </citation>
    <scope>NUCLEOTIDE SEQUENCE [LARGE SCALE GENOMIC DNA]</scope>
    <source>
        <strain evidence="2 3">NBRC 107358</strain>
    </source>
</reference>
<dbReference type="AlphaFoldDB" id="A0A8J3KCF4"/>
<gene>
    <name evidence="2" type="ORF">Cch02nite_68530</name>
</gene>
<organism evidence="2 3">
    <name type="scientific">Catellatospora chokoriensis</name>
    <dbReference type="NCBI Taxonomy" id="310353"/>
    <lineage>
        <taxon>Bacteria</taxon>
        <taxon>Bacillati</taxon>
        <taxon>Actinomycetota</taxon>
        <taxon>Actinomycetes</taxon>
        <taxon>Micromonosporales</taxon>
        <taxon>Micromonosporaceae</taxon>
        <taxon>Catellatospora</taxon>
    </lineage>
</organism>
<sequence length="236" mass="22961">MSWMTVRRNGLALLAGAAVAVSGACGADGGGGAPVGSASGAVTSAGPSAQPGAGAAGCADSPAAPDNAAAIEAAWNAVPAGLRTTLAAQGLKPDGAHGGMAPAAVVSGLVGIHVTNLLAAAGIDDAQRHSARITADVYTALVNRDAAAAAGTKPPGLMTIVRERQDHFAKGMGGYGVNVEFLPEAVVADLNTLFGPVPDGVKQGPSAGSGKPYYRPTMTGSDMLTFWPVGFAGGGC</sequence>
<protein>
    <submittedName>
        <fullName evidence="2">Uncharacterized protein</fullName>
    </submittedName>
</protein>
<keyword evidence="3" id="KW-1185">Reference proteome</keyword>
<evidence type="ECO:0000256" key="1">
    <source>
        <dbReference type="SAM" id="SignalP"/>
    </source>
</evidence>
<proteinExistence type="predicted"/>
<evidence type="ECO:0000313" key="2">
    <source>
        <dbReference type="EMBL" id="GIF93409.1"/>
    </source>
</evidence>
<feature type="chain" id="PRO_5035301560" evidence="1">
    <location>
        <begin position="27"/>
        <end position="236"/>
    </location>
</feature>